<reference evidence="4" key="2">
    <citation type="submission" date="2025-09" db="UniProtKB">
        <authorList>
            <consortium name="Ensembl"/>
        </authorList>
    </citation>
    <scope>IDENTIFICATION</scope>
</reference>
<evidence type="ECO:0000256" key="2">
    <source>
        <dbReference type="ARBA" id="ARBA00022862"/>
    </source>
</evidence>
<dbReference type="GO" id="GO:0005777">
    <property type="term" value="C:peroxisome"/>
    <property type="evidence" value="ECO:0007669"/>
    <property type="project" value="TreeGrafter"/>
</dbReference>
<dbReference type="AlphaFoldDB" id="A0A8C6CBT4"/>
<keyword evidence="5" id="KW-1185">Reference proteome</keyword>
<dbReference type="Proteomes" id="UP000694561">
    <property type="component" value="Unplaced"/>
</dbReference>
<dbReference type="SUPFAM" id="SSF52833">
    <property type="entry name" value="Thioredoxin-like"/>
    <property type="match status" value="1"/>
</dbReference>
<keyword evidence="3" id="KW-0560">Oxidoreductase</keyword>
<dbReference type="PANTHER" id="PTHR10430">
    <property type="entry name" value="PEROXIREDOXIN"/>
    <property type="match status" value="1"/>
</dbReference>
<evidence type="ECO:0000256" key="1">
    <source>
        <dbReference type="ARBA" id="ARBA00022559"/>
    </source>
</evidence>
<dbReference type="GO" id="GO:0005739">
    <property type="term" value="C:mitochondrion"/>
    <property type="evidence" value="ECO:0007669"/>
    <property type="project" value="TreeGrafter"/>
</dbReference>
<gene>
    <name evidence="4" type="primary">PRDX5</name>
</gene>
<dbReference type="GO" id="GO:0008379">
    <property type="term" value="F:thioredoxin peroxidase activity"/>
    <property type="evidence" value="ECO:0007669"/>
    <property type="project" value="InterPro"/>
</dbReference>
<evidence type="ECO:0000313" key="5">
    <source>
        <dbReference type="Proteomes" id="UP000694561"/>
    </source>
</evidence>
<sequence length="130" mass="13424">MPLAWLRILGSRAGSAVSRPAVAECAAAAAAGAGRCVKGGLEWTLGGVRGFRSAAVAMAPIKVRLLADPTGAFGKETDLLLDDSLVSLFGNRRLKRFSMVIEDGIVKSLNVEPDGTGLTCSLAPSIISQL</sequence>
<dbReference type="Ensembl" id="ENSMMNT00015028650.1">
    <property type="protein sequence ID" value="ENSMMNP00015026067.1"/>
    <property type="gene ID" value="ENSMMNG00015019013.1"/>
</dbReference>
<dbReference type="GO" id="GO:0042744">
    <property type="term" value="P:hydrogen peroxide catabolic process"/>
    <property type="evidence" value="ECO:0007669"/>
    <property type="project" value="TreeGrafter"/>
</dbReference>
<evidence type="ECO:0000313" key="4">
    <source>
        <dbReference type="Ensembl" id="ENSMMNP00015026067.1"/>
    </source>
</evidence>
<accession>A0A8C6CBT4</accession>
<proteinExistence type="predicted"/>
<reference evidence="4" key="1">
    <citation type="submission" date="2025-08" db="UniProtKB">
        <authorList>
            <consortium name="Ensembl"/>
        </authorList>
    </citation>
    <scope>IDENTIFICATION</scope>
</reference>
<evidence type="ECO:0000256" key="3">
    <source>
        <dbReference type="ARBA" id="ARBA00023002"/>
    </source>
</evidence>
<dbReference type="GeneTree" id="ENSGT00390000018173"/>
<dbReference type="FunFam" id="3.40.30.10:FF:000553">
    <property type="entry name" value="Peroxiredoxin-2C"/>
    <property type="match status" value="1"/>
</dbReference>
<name>A0A8C6CBT4_MONMO</name>
<dbReference type="PANTHER" id="PTHR10430:SF16">
    <property type="entry name" value="PEROXIREDOXIN-5, MITOCHONDRIAL"/>
    <property type="match status" value="1"/>
</dbReference>
<keyword evidence="2" id="KW-0049">Antioxidant</keyword>
<keyword evidence="1" id="KW-0575">Peroxidase</keyword>
<dbReference type="GO" id="GO:0045454">
    <property type="term" value="P:cell redox homeostasis"/>
    <property type="evidence" value="ECO:0007669"/>
    <property type="project" value="TreeGrafter"/>
</dbReference>
<dbReference type="Gene3D" id="3.40.30.10">
    <property type="entry name" value="Glutaredoxin"/>
    <property type="match status" value="1"/>
</dbReference>
<dbReference type="InterPro" id="IPR037944">
    <property type="entry name" value="PRX5-like"/>
</dbReference>
<organism evidence="4 5">
    <name type="scientific">Monodon monoceros</name>
    <name type="common">Narwhal</name>
    <name type="synonym">Ceratodon monodon</name>
    <dbReference type="NCBI Taxonomy" id="40151"/>
    <lineage>
        <taxon>Eukaryota</taxon>
        <taxon>Metazoa</taxon>
        <taxon>Chordata</taxon>
        <taxon>Craniata</taxon>
        <taxon>Vertebrata</taxon>
        <taxon>Euteleostomi</taxon>
        <taxon>Mammalia</taxon>
        <taxon>Eutheria</taxon>
        <taxon>Laurasiatheria</taxon>
        <taxon>Artiodactyla</taxon>
        <taxon>Whippomorpha</taxon>
        <taxon>Cetacea</taxon>
        <taxon>Odontoceti</taxon>
        <taxon>Monodontidae</taxon>
        <taxon>Monodon</taxon>
    </lineage>
</organism>
<dbReference type="InterPro" id="IPR036249">
    <property type="entry name" value="Thioredoxin-like_sf"/>
</dbReference>
<dbReference type="GO" id="GO:0034599">
    <property type="term" value="P:cellular response to oxidative stress"/>
    <property type="evidence" value="ECO:0007669"/>
    <property type="project" value="InterPro"/>
</dbReference>
<protein>
    <submittedName>
        <fullName evidence="4">Peroxiredoxin 5</fullName>
    </submittedName>
</protein>